<dbReference type="GO" id="GO:0048306">
    <property type="term" value="F:calcium-dependent protein binding"/>
    <property type="evidence" value="ECO:0007669"/>
    <property type="project" value="InterPro"/>
</dbReference>
<dbReference type="InterPro" id="IPR026097">
    <property type="entry name" value="S100PBP"/>
</dbReference>
<evidence type="ECO:0000313" key="6">
    <source>
        <dbReference type="Proteomes" id="UP000694680"/>
    </source>
</evidence>
<dbReference type="PANTHER" id="PTHR14455:SF0">
    <property type="entry name" value="S100P-BINDING PROTEIN"/>
    <property type="match status" value="1"/>
</dbReference>
<accession>A0A8C5HX18</accession>
<feature type="compositionally biased region" description="Polar residues" evidence="4">
    <location>
        <begin position="27"/>
        <end position="36"/>
    </location>
</feature>
<dbReference type="Ensembl" id="ENSGWIT00000054984.1">
    <property type="protein sequence ID" value="ENSGWIP00000050923.1"/>
    <property type="gene ID" value="ENSGWIG00000024687.1"/>
</dbReference>
<evidence type="ECO:0000256" key="4">
    <source>
        <dbReference type="SAM" id="MobiDB-lite"/>
    </source>
</evidence>
<keyword evidence="3" id="KW-0539">Nucleus</keyword>
<evidence type="ECO:0000313" key="5">
    <source>
        <dbReference type="Ensembl" id="ENSGWIP00000050923.1"/>
    </source>
</evidence>
<dbReference type="AlphaFoldDB" id="A0A8C5HX18"/>
<protein>
    <recommendedName>
        <fullName evidence="2">S100P-binding protein</fullName>
    </recommendedName>
</protein>
<dbReference type="GO" id="GO:0005634">
    <property type="term" value="C:nucleus"/>
    <property type="evidence" value="ECO:0007669"/>
    <property type="project" value="UniProtKB-SubCell"/>
</dbReference>
<reference evidence="5" key="2">
    <citation type="submission" date="2025-08" db="UniProtKB">
        <authorList>
            <consortium name="Ensembl"/>
        </authorList>
    </citation>
    <scope>IDENTIFICATION</scope>
</reference>
<evidence type="ECO:0000256" key="2">
    <source>
        <dbReference type="ARBA" id="ARBA00020595"/>
    </source>
</evidence>
<organism evidence="5 6">
    <name type="scientific">Gouania willdenowi</name>
    <name type="common">Blunt-snouted clingfish</name>
    <name type="synonym">Lepadogaster willdenowi</name>
    <dbReference type="NCBI Taxonomy" id="441366"/>
    <lineage>
        <taxon>Eukaryota</taxon>
        <taxon>Metazoa</taxon>
        <taxon>Chordata</taxon>
        <taxon>Craniata</taxon>
        <taxon>Vertebrata</taxon>
        <taxon>Euteleostomi</taxon>
        <taxon>Actinopterygii</taxon>
        <taxon>Neopterygii</taxon>
        <taxon>Teleostei</taxon>
        <taxon>Neoteleostei</taxon>
        <taxon>Acanthomorphata</taxon>
        <taxon>Ovalentaria</taxon>
        <taxon>Blenniimorphae</taxon>
        <taxon>Blenniiformes</taxon>
        <taxon>Gobiesocoidei</taxon>
        <taxon>Gobiesocidae</taxon>
        <taxon>Gobiesocinae</taxon>
        <taxon>Gouania</taxon>
    </lineage>
</organism>
<dbReference type="PANTHER" id="PTHR14455">
    <property type="entry name" value="ASKOPOS"/>
    <property type="match status" value="1"/>
</dbReference>
<feature type="region of interest" description="Disordered" evidence="4">
    <location>
        <begin position="25"/>
        <end position="66"/>
    </location>
</feature>
<comment type="subcellular location">
    <subcellularLocation>
        <location evidence="1">Nucleus</location>
    </subcellularLocation>
</comment>
<keyword evidence="6" id="KW-1185">Reference proteome</keyword>
<evidence type="ECO:0000256" key="1">
    <source>
        <dbReference type="ARBA" id="ARBA00004123"/>
    </source>
</evidence>
<evidence type="ECO:0000256" key="3">
    <source>
        <dbReference type="ARBA" id="ARBA00023242"/>
    </source>
</evidence>
<name>A0A8C5HX18_GOUWI</name>
<dbReference type="CTD" id="493632"/>
<gene>
    <name evidence="5" type="primary">s100pbp</name>
</gene>
<reference evidence="5" key="3">
    <citation type="submission" date="2025-09" db="UniProtKB">
        <authorList>
            <consortium name="Ensembl"/>
        </authorList>
    </citation>
    <scope>IDENTIFICATION</scope>
</reference>
<reference evidence="5" key="1">
    <citation type="submission" date="2020-06" db="EMBL/GenBank/DDBJ databases">
        <authorList>
            <consortium name="Wellcome Sanger Institute Data Sharing"/>
        </authorList>
    </citation>
    <scope>NUCLEOTIDE SEQUENCE [LARGE SCALE GENOMIC DNA]</scope>
</reference>
<dbReference type="OrthoDB" id="8945510at2759"/>
<dbReference type="Proteomes" id="UP000694680">
    <property type="component" value="Chromosome 22"/>
</dbReference>
<sequence length="268" mass="30511">MTSHVTFVTPEELKTIKHVDEDKGYFSLSTSDSSPLPGTCKGERHVDDGRLEKPSEPLSPKEEANTKQHLTFLEEGEVSPSTNRQPVEPGNLVVDLLDSDVEEPWSIGTPLFESSICHNLKVTVHDTSTEQIRHVLDESQESVSSSFTTYQVKSKVVVPHKPADTQRPICFDEVEWKIKKECYVNSVRQHMKENSAHGAVSELENLMAHVADQAKRSKGETWQHPSDFTRRNYQNRNTEPKMTLLEWQTKSNKAHKRFSTVPKNCVRF</sequence>
<proteinExistence type="predicted"/>
<feature type="compositionally biased region" description="Basic and acidic residues" evidence="4">
    <location>
        <begin position="41"/>
        <end position="66"/>
    </location>
</feature>
<dbReference type="Pfam" id="PF15427">
    <property type="entry name" value="S100PBPR"/>
    <property type="match status" value="1"/>
</dbReference>